<dbReference type="EMBL" id="GBXM01005602">
    <property type="protein sequence ID" value="JAI02976.1"/>
    <property type="molecule type" value="Transcribed_RNA"/>
</dbReference>
<organism evidence="2">
    <name type="scientific">Anguilla anguilla</name>
    <name type="common">European freshwater eel</name>
    <name type="synonym">Muraena anguilla</name>
    <dbReference type="NCBI Taxonomy" id="7936"/>
    <lineage>
        <taxon>Eukaryota</taxon>
        <taxon>Metazoa</taxon>
        <taxon>Chordata</taxon>
        <taxon>Craniata</taxon>
        <taxon>Vertebrata</taxon>
        <taxon>Euteleostomi</taxon>
        <taxon>Actinopterygii</taxon>
        <taxon>Neopterygii</taxon>
        <taxon>Teleostei</taxon>
        <taxon>Anguilliformes</taxon>
        <taxon>Anguillidae</taxon>
        <taxon>Anguilla</taxon>
    </lineage>
</organism>
<reference evidence="2" key="1">
    <citation type="submission" date="2014-11" db="EMBL/GenBank/DDBJ databases">
        <authorList>
            <person name="Amaro Gonzalez C."/>
        </authorList>
    </citation>
    <scope>NUCLEOTIDE SEQUENCE</scope>
</reference>
<name>A0A0E9XMA9_ANGAN</name>
<accession>A0A0E9XMA9</accession>
<keyword evidence="1" id="KW-0472">Membrane</keyword>
<proteinExistence type="predicted"/>
<feature type="transmembrane region" description="Helical" evidence="1">
    <location>
        <begin position="47"/>
        <end position="67"/>
    </location>
</feature>
<reference evidence="2" key="2">
    <citation type="journal article" date="2015" name="Fish Shellfish Immunol.">
        <title>Early steps in the European eel (Anguilla anguilla)-Vibrio vulnificus interaction in the gills: Role of the RtxA13 toxin.</title>
        <authorList>
            <person name="Callol A."/>
            <person name="Pajuelo D."/>
            <person name="Ebbesson L."/>
            <person name="Teles M."/>
            <person name="MacKenzie S."/>
            <person name="Amaro C."/>
        </authorList>
    </citation>
    <scope>NUCLEOTIDE SEQUENCE</scope>
</reference>
<protein>
    <submittedName>
        <fullName evidence="2">Uncharacterized protein</fullName>
    </submittedName>
</protein>
<evidence type="ECO:0000313" key="2">
    <source>
        <dbReference type="EMBL" id="JAI02976.1"/>
    </source>
</evidence>
<evidence type="ECO:0000256" key="1">
    <source>
        <dbReference type="SAM" id="Phobius"/>
    </source>
</evidence>
<keyword evidence="1" id="KW-1133">Transmembrane helix</keyword>
<dbReference type="AlphaFoldDB" id="A0A0E9XMA9"/>
<keyword evidence="1" id="KW-0812">Transmembrane</keyword>
<feature type="transmembrane region" description="Helical" evidence="1">
    <location>
        <begin position="6"/>
        <end position="26"/>
    </location>
</feature>
<sequence>MTMEFVSVRLPSAVIIVPSWIRFCALPSLLNGEGLYFDFRKHTQVKYAVAICSVGGVRIVNIFHLFMKNEIFCIF</sequence>